<dbReference type="GO" id="GO:0000774">
    <property type="term" value="F:adenyl-nucleotide exchange factor activity"/>
    <property type="evidence" value="ECO:0007669"/>
    <property type="project" value="TreeGrafter"/>
</dbReference>
<feature type="chain" id="PRO_5012553515" description="Nucleotide exchange factor SIL1" evidence="1">
    <location>
        <begin position="26"/>
        <end position="320"/>
    </location>
</feature>
<dbReference type="InterPro" id="IPR016024">
    <property type="entry name" value="ARM-type_fold"/>
</dbReference>
<evidence type="ECO:0000313" key="3">
    <source>
        <dbReference type="Proteomes" id="UP000193642"/>
    </source>
</evidence>
<reference evidence="2 3" key="1">
    <citation type="submission" date="2016-07" db="EMBL/GenBank/DDBJ databases">
        <title>Pervasive Adenine N6-methylation of Active Genes in Fungi.</title>
        <authorList>
            <consortium name="DOE Joint Genome Institute"/>
            <person name="Mondo S.J."/>
            <person name="Dannebaum R.O."/>
            <person name="Kuo R.C."/>
            <person name="Labutti K."/>
            <person name="Haridas S."/>
            <person name="Kuo A."/>
            <person name="Salamov A."/>
            <person name="Ahrendt S.R."/>
            <person name="Lipzen A."/>
            <person name="Sullivan W."/>
            <person name="Andreopoulos W.B."/>
            <person name="Clum A."/>
            <person name="Lindquist E."/>
            <person name="Daum C."/>
            <person name="Ramamoorthy G.K."/>
            <person name="Gryganskyi A."/>
            <person name="Culley D."/>
            <person name="Magnuson J.K."/>
            <person name="James T.Y."/>
            <person name="O'Malley M.A."/>
            <person name="Stajich J.E."/>
            <person name="Spatafora J.W."/>
            <person name="Visel A."/>
            <person name="Grigoriev I.V."/>
        </authorList>
    </citation>
    <scope>NUCLEOTIDE SEQUENCE [LARGE SCALE GENOMIC DNA]</scope>
    <source>
        <strain evidence="2 3">JEL800</strain>
    </source>
</reference>
<sequence>YSRNATDCSILATILLALASSTALAESVNEVSVDAQGPKDCSHMFIPTTDWKVIHPDECIPAGLHIRINFDTGLKEAKLKNPNDDAVDANAAVAIVHQGEDGELKVTNPNEAKPEEKQSLLAEGLGVDDLVHHLTWLEEEVSDIDEGANLMEDSWLRARLVGLLSSHEDAGVRSHAARVFAGAVSNNFNAQRAAVAEVDGILAAVNNETNFQVRKSLAHAVASLVRGNKVAARVFWRHNGFKALKHLYDVSKVDRRVQNKVKELVNDLFDVDMLAEGSEVDEEGLVLMKEGGFCDGSVSDEGITSLCTKAAEVASRKTEL</sequence>
<accession>A0A1Y2C3S1</accession>
<dbReference type="EMBL" id="MCGO01000031">
    <property type="protein sequence ID" value="ORY41678.1"/>
    <property type="molecule type" value="Genomic_DNA"/>
</dbReference>
<dbReference type="STRING" id="329046.A0A1Y2C3S1"/>
<dbReference type="SUPFAM" id="SSF48371">
    <property type="entry name" value="ARM repeat"/>
    <property type="match status" value="1"/>
</dbReference>
<name>A0A1Y2C3S1_9FUNG</name>
<dbReference type="GO" id="GO:0005783">
    <property type="term" value="C:endoplasmic reticulum"/>
    <property type="evidence" value="ECO:0007669"/>
    <property type="project" value="TreeGrafter"/>
</dbReference>
<feature type="signal peptide" evidence="1">
    <location>
        <begin position="1"/>
        <end position="25"/>
    </location>
</feature>
<dbReference type="PANTHER" id="PTHR19316">
    <property type="entry name" value="PROTEIN FOLDING REGULATOR"/>
    <property type="match status" value="1"/>
</dbReference>
<dbReference type="InterPro" id="IPR011989">
    <property type="entry name" value="ARM-like"/>
</dbReference>
<keyword evidence="1" id="KW-0732">Signal</keyword>
<gene>
    <name evidence="2" type="ORF">BCR33DRAFT_718817</name>
</gene>
<protein>
    <recommendedName>
        <fullName evidence="4">Nucleotide exchange factor SIL1</fullName>
    </recommendedName>
</protein>
<dbReference type="Proteomes" id="UP000193642">
    <property type="component" value="Unassembled WGS sequence"/>
</dbReference>
<keyword evidence="3" id="KW-1185">Reference proteome</keyword>
<evidence type="ECO:0000313" key="2">
    <source>
        <dbReference type="EMBL" id="ORY41678.1"/>
    </source>
</evidence>
<dbReference type="AlphaFoldDB" id="A0A1Y2C3S1"/>
<proteinExistence type="predicted"/>
<dbReference type="OrthoDB" id="448649at2759"/>
<organism evidence="2 3">
    <name type="scientific">Rhizoclosmatium globosum</name>
    <dbReference type="NCBI Taxonomy" id="329046"/>
    <lineage>
        <taxon>Eukaryota</taxon>
        <taxon>Fungi</taxon>
        <taxon>Fungi incertae sedis</taxon>
        <taxon>Chytridiomycota</taxon>
        <taxon>Chytridiomycota incertae sedis</taxon>
        <taxon>Chytridiomycetes</taxon>
        <taxon>Chytridiales</taxon>
        <taxon>Chytriomycetaceae</taxon>
        <taxon>Rhizoclosmatium</taxon>
    </lineage>
</organism>
<dbReference type="Gene3D" id="1.25.10.10">
    <property type="entry name" value="Leucine-rich Repeat Variant"/>
    <property type="match status" value="1"/>
</dbReference>
<comment type="caution">
    <text evidence="2">The sequence shown here is derived from an EMBL/GenBank/DDBJ whole genome shotgun (WGS) entry which is preliminary data.</text>
</comment>
<evidence type="ECO:0000256" key="1">
    <source>
        <dbReference type="SAM" id="SignalP"/>
    </source>
</evidence>
<dbReference type="PANTHER" id="PTHR19316:SF18">
    <property type="entry name" value="HSP70-BINDING PROTEIN 1"/>
    <property type="match status" value="1"/>
</dbReference>
<evidence type="ECO:0008006" key="4">
    <source>
        <dbReference type="Google" id="ProtNLM"/>
    </source>
</evidence>
<feature type="non-terminal residue" evidence="2">
    <location>
        <position position="1"/>
    </location>
</feature>
<dbReference type="InterPro" id="IPR050693">
    <property type="entry name" value="Hsp70_NEF-Inhibitors"/>
</dbReference>